<protein>
    <recommendedName>
        <fullName evidence="7">Trafficking protein particle complex subunit</fullName>
    </recommendedName>
</protein>
<dbReference type="Gene3D" id="3.30.450.70">
    <property type="match status" value="1"/>
</dbReference>
<proteinExistence type="evidence at transcript level"/>
<name>A0A4Y7NKF0_9CRUS</name>
<dbReference type="PANTHER" id="PTHR23249">
    <property type="entry name" value="TRAFFICKING PROTEIN PARTICLE COMPLEX SUBUNIT"/>
    <property type="match status" value="1"/>
</dbReference>
<dbReference type="SUPFAM" id="SSF64356">
    <property type="entry name" value="SNARE-like"/>
    <property type="match status" value="1"/>
</dbReference>
<evidence type="ECO:0000256" key="3">
    <source>
        <dbReference type="ARBA" id="ARBA00022892"/>
    </source>
</evidence>
<dbReference type="GO" id="GO:0005783">
    <property type="term" value="C:endoplasmic reticulum"/>
    <property type="evidence" value="ECO:0007669"/>
    <property type="project" value="UniProtKB-SubCell"/>
</dbReference>
<organism evidence="8">
    <name type="scientific">Moina brachiata</name>
    <dbReference type="NCBI Taxonomy" id="675436"/>
    <lineage>
        <taxon>Eukaryota</taxon>
        <taxon>Metazoa</taxon>
        <taxon>Ecdysozoa</taxon>
        <taxon>Arthropoda</taxon>
        <taxon>Crustacea</taxon>
        <taxon>Branchiopoda</taxon>
        <taxon>Diplostraca</taxon>
        <taxon>Cladocera</taxon>
        <taxon>Anomopoda</taxon>
        <taxon>Moinidae</taxon>
        <taxon>Moina</taxon>
    </lineage>
</organism>
<gene>
    <name evidence="8" type="primary">EOG090X0HJH</name>
</gene>
<evidence type="ECO:0000313" key="8">
    <source>
        <dbReference type="EMBL" id="SVE93353.1"/>
    </source>
</evidence>
<comment type="subunit">
    <text evidence="6">Part of the multisubunit transport protein particle (TRAPP) complex. The heterodimer TRAPPC6B-TRAPPC3 interacts with TRAPPC1 likely providing a core for TRAPP complex formation.</text>
</comment>
<keyword evidence="3 7" id="KW-0931">ER-Golgi transport</keyword>
<dbReference type="InterPro" id="IPR007233">
    <property type="entry name" value="TRAPPC"/>
</dbReference>
<comment type="similarity">
    <text evidence="5">Belongs to the TRAPP small subunits family. BET5 subfamily.</text>
</comment>
<dbReference type="AlphaFoldDB" id="A0A4Y7NKF0"/>
<keyword evidence="4 7" id="KW-0333">Golgi apparatus</keyword>
<dbReference type="EMBL" id="LR023734">
    <property type="protein sequence ID" value="SVE93353.1"/>
    <property type="molecule type" value="mRNA"/>
</dbReference>
<dbReference type="InterPro" id="IPR011012">
    <property type="entry name" value="Longin-like_dom_sf"/>
</dbReference>
<evidence type="ECO:0000256" key="7">
    <source>
        <dbReference type="RuleBase" id="RU366065"/>
    </source>
</evidence>
<evidence type="ECO:0000256" key="1">
    <source>
        <dbReference type="ARBA" id="ARBA00022448"/>
    </source>
</evidence>
<sequence length="141" mass="16669">MIYNFYLFDRHGVLLYYAEWHRRKQSGMSIDEEAKLMYGMLYSIKNFVSKISPAEVREGFLNYKTSKYKLNFYETPSGLKYVMNTDLNAQGVRELLQSINSQIYVEYCVKNPTFQFGEKIQSDLFKAKLDEFVKQTAIFKS</sequence>
<dbReference type="GO" id="GO:0005794">
    <property type="term" value="C:Golgi apparatus"/>
    <property type="evidence" value="ECO:0007669"/>
    <property type="project" value="UniProtKB-SubCell"/>
</dbReference>
<evidence type="ECO:0000256" key="5">
    <source>
        <dbReference type="ARBA" id="ARBA00038167"/>
    </source>
</evidence>
<keyword evidence="2 7" id="KW-0256">Endoplasmic reticulum</keyword>
<dbReference type="PANTHER" id="PTHR23249:SF16">
    <property type="entry name" value="TRAFFICKING PROTEIN PARTICLE COMPLEX SUBUNIT 1"/>
    <property type="match status" value="1"/>
</dbReference>
<keyword evidence="1 7" id="KW-0813">Transport</keyword>
<dbReference type="FunFam" id="3.30.450.70:FF:000004">
    <property type="entry name" value="Trafficking protein particle complex 1"/>
    <property type="match status" value="1"/>
</dbReference>
<comment type="subcellular location">
    <subcellularLocation>
        <location evidence="7">Endoplasmic reticulum</location>
    </subcellularLocation>
    <subcellularLocation>
        <location evidence="7">Golgi apparatus</location>
        <location evidence="7">cis-Golgi network</location>
    </subcellularLocation>
</comment>
<dbReference type="SMART" id="SM01399">
    <property type="entry name" value="Sybindin"/>
    <property type="match status" value="1"/>
</dbReference>
<evidence type="ECO:0000256" key="2">
    <source>
        <dbReference type="ARBA" id="ARBA00022824"/>
    </source>
</evidence>
<dbReference type="Pfam" id="PF04099">
    <property type="entry name" value="Sybindin"/>
    <property type="match status" value="1"/>
</dbReference>
<evidence type="ECO:0000256" key="6">
    <source>
        <dbReference type="ARBA" id="ARBA00062874"/>
    </source>
</evidence>
<evidence type="ECO:0000256" key="4">
    <source>
        <dbReference type="ARBA" id="ARBA00023034"/>
    </source>
</evidence>
<reference evidence="8" key="1">
    <citation type="submission" date="2018-08" db="EMBL/GenBank/DDBJ databases">
        <authorList>
            <person name="Cornetti L."/>
        </authorList>
    </citation>
    <scope>NUCLEOTIDE SEQUENCE</scope>
    <source>
        <strain evidence="8">DE-FRO-2-1</strain>
    </source>
</reference>
<accession>A0A4Y7NKF0</accession>
<dbReference type="CDD" id="cd14855">
    <property type="entry name" value="TRAPPC1_MUM2"/>
    <property type="match status" value="1"/>
</dbReference>
<dbReference type="GO" id="GO:0006888">
    <property type="term" value="P:endoplasmic reticulum to Golgi vesicle-mediated transport"/>
    <property type="evidence" value="ECO:0007669"/>
    <property type="project" value="UniProtKB-UniRule"/>
</dbReference>
<dbReference type="GO" id="GO:0030008">
    <property type="term" value="C:TRAPP complex"/>
    <property type="evidence" value="ECO:0007669"/>
    <property type="project" value="UniProtKB-UniRule"/>
</dbReference>